<dbReference type="Gene3D" id="2.130.10.10">
    <property type="entry name" value="YVTN repeat-like/Quinoprotein amine dehydrogenase"/>
    <property type="match status" value="1"/>
</dbReference>
<comment type="caution">
    <text evidence="1">The sequence shown here is derived from an EMBL/GenBank/DDBJ whole genome shotgun (WGS) entry which is preliminary data.</text>
</comment>
<accession>A0A644UT38</accession>
<protein>
    <recommendedName>
        <fullName evidence="2">Protein TolB</fullName>
    </recommendedName>
</protein>
<dbReference type="AlphaFoldDB" id="A0A644UT38"/>
<dbReference type="SUPFAM" id="SSF50969">
    <property type="entry name" value="YVTN repeat-like/Quinoprotein amine dehydrogenase"/>
    <property type="match status" value="1"/>
</dbReference>
<evidence type="ECO:0000313" key="1">
    <source>
        <dbReference type="EMBL" id="MPL82228.1"/>
    </source>
</evidence>
<dbReference type="InterPro" id="IPR015943">
    <property type="entry name" value="WD40/YVTN_repeat-like_dom_sf"/>
</dbReference>
<dbReference type="EMBL" id="VSSQ01000160">
    <property type="protein sequence ID" value="MPL82228.1"/>
    <property type="molecule type" value="Genomic_DNA"/>
</dbReference>
<dbReference type="PANTHER" id="PTHR47197:SF3">
    <property type="entry name" value="DIHYDRO-HEME D1 DEHYDROGENASE"/>
    <property type="match status" value="1"/>
</dbReference>
<organism evidence="1">
    <name type="scientific">bioreactor metagenome</name>
    <dbReference type="NCBI Taxonomy" id="1076179"/>
    <lineage>
        <taxon>unclassified sequences</taxon>
        <taxon>metagenomes</taxon>
        <taxon>ecological metagenomes</taxon>
    </lineage>
</organism>
<reference evidence="1" key="1">
    <citation type="submission" date="2019-08" db="EMBL/GenBank/DDBJ databases">
        <authorList>
            <person name="Kucharzyk K."/>
            <person name="Murdoch R.W."/>
            <person name="Higgins S."/>
            <person name="Loffler F."/>
        </authorList>
    </citation>
    <scope>NUCLEOTIDE SEQUENCE</scope>
</reference>
<dbReference type="PANTHER" id="PTHR47197">
    <property type="entry name" value="PROTEIN NIRF"/>
    <property type="match status" value="1"/>
</dbReference>
<evidence type="ECO:0008006" key="2">
    <source>
        <dbReference type="Google" id="ProtNLM"/>
    </source>
</evidence>
<proteinExistence type="predicted"/>
<dbReference type="InterPro" id="IPR051200">
    <property type="entry name" value="Host-pathogen_enzymatic-act"/>
</dbReference>
<gene>
    <name evidence="1" type="ORF">SDC9_28163</name>
</gene>
<sequence length="386" mass="44168">MQSSIAGIRTVLLSMLLAVTIADVSAQQINADYEKFKVSDNRFIHSGLAMSPDQQLLAIACTQGFPLYIYDFRNRQIIRQFDVGNWYAGARVNWSSNGRYLLLQQLYYLDFSPNRDREVNFEVIDAATGERVLRLEKYHDVKITPDERLAVALTNDALEFYELKTGRIVERKIIKDATNSLEISPDGKYIAVSHRTSEAYLKNDPQFSKNPKALKFNLKFKQLISVYNASDFSFVATVNDYYDNVYRLEWSADGKELYCLSIPYTKAATAVSGRQNFISVIDAVYFRSTRIVFPSDSNYEPAFRKSHDGKYMGVVSWGKFPELRIHNALTGKVMHRFEMGSRVMEGISKLDFPSDGRVFFEFLPGDQAILATFGNQLLQWNIPQDE</sequence>
<name>A0A644UT38_9ZZZZ</name>
<dbReference type="InterPro" id="IPR011044">
    <property type="entry name" value="Quino_amine_DH_bsu"/>
</dbReference>